<evidence type="ECO:0000256" key="1">
    <source>
        <dbReference type="ARBA" id="ARBA00022741"/>
    </source>
</evidence>
<comment type="caution">
    <text evidence="4">The sequence shown here is derived from an EMBL/GenBank/DDBJ whole genome shotgun (WGS) entry which is preliminary data.</text>
</comment>
<dbReference type="Gene3D" id="3.10.20.30">
    <property type="match status" value="1"/>
</dbReference>
<dbReference type="InterPro" id="IPR044672">
    <property type="entry name" value="MOCS2A"/>
</dbReference>
<dbReference type="GO" id="GO:0006777">
    <property type="term" value="P:Mo-molybdopterin cofactor biosynthetic process"/>
    <property type="evidence" value="ECO:0007669"/>
    <property type="project" value="InterPro"/>
</dbReference>
<dbReference type="GO" id="GO:1990133">
    <property type="term" value="C:molybdopterin adenylyltransferase complex"/>
    <property type="evidence" value="ECO:0007669"/>
    <property type="project" value="TreeGrafter"/>
</dbReference>
<keyword evidence="5" id="KW-1185">Reference proteome</keyword>
<name>A0A6C2CD06_9RHOO</name>
<dbReference type="PANTHER" id="PTHR33359">
    <property type="entry name" value="MOLYBDOPTERIN SYNTHASE SULFUR CARRIER SUBUNIT"/>
    <property type="match status" value="1"/>
</dbReference>
<protein>
    <recommendedName>
        <fullName evidence="3">Molybdopterin synthase sulfur carrier subunit</fullName>
    </recommendedName>
</protein>
<dbReference type="UniPathway" id="UPA00344"/>
<dbReference type="Proteomes" id="UP000389128">
    <property type="component" value="Unassembled WGS sequence"/>
</dbReference>
<dbReference type="Pfam" id="PF02597">
    <property type="entry name" value="ThiS"/>
    <property type="match status" value="1"/>
</dbReference>
<reference evidence="4 5" key="1">
    <citation type="submission" date="2019-01" db="EMBL/GenBank/DDBJ databases">
        <title>Zoogloea oleivorans genome sequencing and assembly.</title>
        <authorList>
            <person name="Tancsics A."/>
            <person name="Farkas M."/>
            <person name="Kriszt B."/>
            <person name="Maroti G."/>
            <person name="Horvath B."/>
        </authorList>
    </citation>
    <scope>NUCLEOTIDE SEQUENCE [LARGE SCALE GENOMIC DNA]</scope>
    <source>
        <strain evidence="4 5">Buc</strain>
    </source>
</reference>
<evidence type="ECO:0000313" key="5">
    <source>
        <dbReference type="Proteomes" id="UP000389128"/>
    </source>
</evidence>
<dbReference type="RefSeq" id="WP_148581565.1">
    <property type="nucleotide sequence ID" value="NZ_SDKK01000040.1"/>
</dbReference>
<dbReference type="InterPro" id="IPR016155">
    <property type="entry name" value="Mopterin_synth/thiamin_S_b"/>
</dbReference>
<sequence length="84" mass="9000">MSIKVLYFASLRETLGYSHETLTLPAGVATLGDLRSHLARRGGVWESLGEGRNVRAAINQEMVGAEVAVADRDEIAFFPPVTGG</sequence>
<dbReference type="EMBL" id="SDKK01000040">
    <property type="protein sequence ID" value="TYC51566.1"/>
    <property type="molecule type" value="Genomic_DNA"/>
</dbReference>
<dbReference type="NCBIfam" id="TIGR01682">
    <property type="entry name" value="moaD"/>
    <property type="match status" value="1"/>
</dbReference>
<evidence type="ECO:0000313" key="4">
    <source>
        <dbReference type="EMBL" id="TYC51566.1"/>
    </source>
</evidence>
<comment type="similarity">
    <text evidence="2">Belongs to the MoaD family.</text>
</comment>
<dbReference type="PANTHER" id="PTHR33359:SF1">
    <property type="entry name" value="MOLYBDOPTERIN SYNTHASE SULFUR CARRIER SUBUNIT"/>
    <property type="match status" value="1"/>
</dbReference>
<proteinExistence type="inferred from homology"/>
<dbReference type="InterPro" id="IPR012675">
    <property type="entry name" value="Beta-grasp_dom_sf"/>
</dbReference>
<keyword evidence="1" id="KW-0547">Nucleotide-binding</keyword>
<evidence type="ECO:0000256" key="3">
    <source>
        <dbReference type="ARBA" id="ARBA00024247"/>
    </source>
</evidence>
<dbReference type="GO" id="GO:0000166">
    <property type="term" value="F:nucleotide binding"/>
    <property type="evidence" value="ECO:0007669"/>
    <property type="project" value="UniProtKB-KW"/>
</dbReference>
<dbReference type="AlphaFoldDB" id="A0A6C2CD06"/>
<dbReference type="OrthoDB" id="9801945at2"/>
<dbReference type="CDD" id="cd00754">
    <property type="entry name" value="Ubl_MoaD"/>
    <property type="match status" value="1"/>
</dbReference>
<dbReference type="SUPFAM" id="SSF54285">
    <property type="entry name" value="MoaD/ThiS"/>
    <property type="match status" value="1"/>
</dbReference>
<dbReference type="InterPro" id="IPR003749">
    <property type="entry name" value="ThiS/MoaD-like"/>
</dbReference>
<accession>A0A6C2CD06</accession>
<gene>
    <name evidence="4" type="primary">moaD</name>
    <name evidence="4" type="ORF">ETQ85_24100</name>
</gene>
<evidence type="ECO:0000256" key="2">
    <source>
        <dbReference type="ARBA" id="ARBA00024200"/>
    </source>
</evidence>
<organism evidence="4 5">
    <name type="scientific">Zoogloea oleivorans</name>
    <dbReference type="NCBI Taxonomy" id="1552750"/>
    <lineage>
        <taxon>Bacteria</taxon>
        <taxon>Pseudomonadati</taxon>
        <taxon>Pseudomonadota</taxon>
        <taxon>Betaproteobacteria</taxon>
        <taxon>Rhodocyclales</taxon>
        <taxon>Zoogloeaceae</taxon>
        <taxon>Zoogloea</taxon>
    </lineage>
</organism>